<dbReference type="AlphaFoldDB" id="A0A8X7RQY7"/>
<feature type="region of interest" description="Disordered" evidence="1">
    <location>
        <begin position="1"/>
        <end position="41"/>
    </location>
</feature>
<dbReference type="EMBL" id="JAAMPC010000009">
    <property type="protein sequence ID" value="KAG2292736.1"/>
    <property type="molecule type" value="Genomic_DNA"/>
</dbReference>
<keyword evidence="3" id="KW-1185">Reference proteome</keyword>
<sequence>MTARALGDFRVLGVDEQDTTMEDTGEKGKPPGDPPDAPGSWVRKIVGSNEGGMPVPEEVVDEKFVESRLRLEFPNGDDGEPVITIGEEVLTAMNTLWKRCMIVKVLGTVET</sequence>
<comment type="caution">
    <text evidence="2">The sequence shown here is derived from an EMBL/GenBank/DDBJ whole genome shotgun (WGS) entry which is preliminary data.</text>
</comment>
<gene>
    <name evidence="2" type="ORF">Bca52824_039405</name>
</gene>
<dbReference type="Proteomes" id="UP000886595">
    <property type="component" value="Unassembled WGS sequence"/>
</dbReference>
<proteinExistence type="predicted"/>
<dbReference type="OrthoDB" id="1112143at2759"/>
<accession>A0A8X7RQY7</accession>
<name>A0A8X7RQY7_BRACI</name>
<organism evidence="2 3">
    <name type="scientific">Brassica carinata</name>
    <name type="common">Ethiopian mustard</name>
    <name type="synonym">Abyssinian cabbage</name>
    <dbReference type="NCBI Taxonomy" id="52824"/>
    <lineage>
        <taxon>Eukaryota</taxon>
        <taxon>Viridiplantae</taxon>
        <taxon>Streptophyta</taxon>
        <taxon>Embryophyta</taxon>
        <taxon>Tracheophyta</taxon>
        <taxon>Spermatophyta</taxon>
        <taxon>Magnoliopsida</taxon>
        <taxon>eudicotyledons</taxon>
        <taxon>Gunneridae</taxon>
        <taxon>Pentapetalae</taxon>
        <taxon>rosids</taxon>
        <taxon>malvids</taxon>
        <taxon>Brassicales</taxon>
        <taxon>Brassicaceae</taxon>
        <taxon>Brassiceae</taxon>
        <taxon>Brassica</taxon>
    </lineage>
</organism>
<evidence type="ECO:0000313" key="2">
    <source>
        <dbReference type="EMBL" id="KAG2292736.1"/>
    </source>
</evidence>
<evidence type="ECO:0000256" key="1">
    <source>
        <dbReference type="SAM" id="MobiDB-lite"/>
    </source>
</evidence>
<evidence type="ECO:0000313" key="3">
    <source>
        <dbReference type="Proteomes" id="UP000886595"/>
    </source>
</evidence>
<reference evidence="2 3" key="1">
    <citation type="submission" date="2020-02" db="EMBL/GenBank/DDBJ databases">
        <authorList>
            <person name="Ma Q."/>
            <person name="Huang Y."/>
            <person name="Song X."/>
            <person name="Pei D."/>
        </authorList>
    </citation>
    <scope>NUCLEOTIDE SEQUENCE [LARGE SCALE GENOMIC DNA]</scope>
    <source>
        <strain evidence="2">Sxm20200214</strain>
        <tissue evidence="2">Leaf</tissue>
    </source>
</reference>
<protein>
    <submittedName>
        <fullName evidence="2">Uncharacterized protein</fullName>
    </submittedName>
</protein>